<feature type="compositionally biased region" description="Basic and acidic residues" evidence="6">
    <location>
        <begin position="1"/>
        <end position="16"/>
    </location>
</feature>
<evidence type="ECO:0000256" key="6">
    <source>
        <dbReference type="SAM" id="MobiDB-lite"/>
    </source>
</evidence>
<evidence type="ECO:0000256" key="3">
    <source>
        <dbReference type="ARBA" id="ARBA00022692"/>
    </source>
</evidence>
<dbReference type="InterPro" id="IPR036259">
    <property type="entry name" value="MFS_trans_sf"/>
</dbReference>
<dbReference type="GO" id="GO:0005886">
    <property type="term" value="C:plasma membrane"/>
    <property type="evidence" value="ECO:0007669"/>
    <property type="project" value="TreeGrafter"/>
</dbReference>
<dbReference type="GO" id="GO:0015174">
    <property type="term" value="F:basic amino acid transmembrane transporter activity"/>
    <property type="evidence" value="ECO:0007669"/>
    <property type="project" value="TreeGrafter"/>
</dbReference>
<evidence type="ECO:0000313" key="9">
    <source>
        <dbReference type="EMBL" id="EDR10737.1"/>
    </source>
</evidence>
<feature type="transmembrane region" description="Helical" evidence="7">
    <location>
        <begin position="166"/>
        <end position="189"/>
    </location>
</feature>
<reference evidence="9 10" key="1">
    <citation type="journal article" date="2008" name="Nature">
        <title>The genome of Laccaria bicolor provides insights into mycorrhizal symbiosis.</title>
        <authorList>
            <person name="Martin F."/>
            <person name="Aerts A."/>
            <person name="Ahren D."/>
            <person name="Brun A."/>
            <person name="Danchin E.G.J."/>
            <person name="Duchaussoy F."/>
            <person name="Gibon J."/>
            <person name="Kohler A."/>
            <person name="Lindquist E."/>
            <person name="Pereda V."/>
            <person name="Salamov A."/>
            <person name="Shapiro H.J."/>
            <person name="Wuyts J."/>
            <person name="Blaudez D."/>
            <person name="Buee M."/>
            <person name="Brokstein P."/>
            <person name="Canbaeck B."/>
            <person name="Cohen D."/>
            <person name="Courty P.E."/>
            <person name="Coutinho P.M."/>
            <person name="Delaruelle C."/>
            <person name="Detter J.C."/>
            <person name="Deveau A."/>
            <person name="DiFazio S."/>
            <person name="Duplessis S."/>
            <person name="Fraissinet-Tachet L."/>
            <person name="Lucic E."/>
            <person name="Frey-Klett P."/>
            <person name="Fourrey C."/>
            <person name="Feussner I."/>
            <person name="Gay G."/>
            <person name="Grimwood J."/>
            <person name="Hoegger P.J."/>
            <person name="Jain P."/>
            <person name="Kilaru S."/>
            <person name="Labbe J."/>
            <person name="Lin Y.C."/>
            <person name="Legue V."/>
            <person name="Le Tacon F."/>
            <person name="Marmeisse R."/>
            <person name="Melayah D."/>
            <person name="Montanini B."/>
            <person name="Muratet M."/>
            <person name="Nehls U."/>
            <person name="Niculita-Hirzel H."/>
            <person name="Oudot-Le Secq M.P."/>
            <person name="Peter M."/>
            <person name="Quesneville H."/>
            <person name="Rajashekar B."/>
            <person name="Reich M."/>
            <person name="Rouhier N."/>
            <person name="Schmutz J."/>
            <person name="Yin T."/>
            <person name="Chalot M."/>
            <person name="Henrissat B."/>
            <person name="Kuees U."/>
            <person name="Lucas S."/>
            <person name="Van de Peer Y."/>
            <person name="Podila G.K."/>
            <person name="Polle A."/>
            <person name="Pukkila P.J."/>
            <person name="Richardson P.M."/>
            <person name="Rouze P."/>
            <person name="Sanders I.R."/>
            <person name="Stajich J.E."/>
            <person name="Tunlid A."/>
            <person name="Tuskan G."/>
            <person name="Grigoriev I.V."/>
        </authorList>
    </citation>
    <scope>NUCLEOTIDE SEQUENCE [LARGE SCALE GENOMIC DNA]</scope>
    <source>
        <strain evidence="10">S238N-H82 / ATCC MYA-4686</strain>
    </source>
</reference>
<feature type="transmembrane region" description="Helical" evidence="7">
    <location>
        <begin position="419"/>
        <end position="442"/>
    </location>
</feature>
<feature type="transmembrane region" description="Helical" evidence="7">
    <location>
        <begin position="50"/>
        <end position="69"/>
    </location>
</feature>
<keyword evidence="10" id="KW-1185">Reference proteome</keyword>
<evidence type="ECO:0000259" key="8">
    <source>
        <dbReference type="PROSITE" id="PS50850"/>
    </source>
</evidence>
<feature type="region of interest" description="Disordered" evidence="6">
    <location>
        <begin position="1"/>
        <end position="34"/>
    </location>
</feature>
<evidence type="ECO:0000313" key="10">
    <source>
        <dbReference type="Proteomes" id="UP000001194"/>
    </source>
</evidence>
<dbReference type="PANTHER" id="PTHR23501">
    <property type="entry name" value="MAJOR FACILITATOR SUPERFAMILY"/>
    <property type="match status" value="1"/>
</dbReference>
<dbReference type="PROSITE" id="PS50850">
    <property type="entry name" value="MFS"/>
    <property type="match status" value="1"/>
</dbReference>
<evidence type="ECO:0000256" key="2">
    <source>
        <dbReference type="ARBA" id="ARBA00022448"/>
    </source>
</evidence>
<keyword evidence="2" id="KW-0813">Transport</keyword>
<evidence type="ECO:0000256" key="5">
    <source>
        <dbReference type="ARBA" id="ARBA00023136"/>
    </source>
</evidence>
<feature type="transmembrane region" description="Helical" evidence="7">
    <location>
        <begin position="525"/>
        <end position="543"/>
    </location>
</feature>
<feature type="transmembrane region" description="Helical" evidence="7">
    <location>
        <begin position="134"/>
        <end position="154"/>
    </location>
</feature>
<dbReference type="SUPFAM" id="SSF103473">
    <property type="entry name" value="MFS general substrate transporter"/>
    <property type="match status" value="1"/>
</dbReference>
<gene>
    <name evidence="9" type="ORF">LACBIDRAFT_315452</name>
</gene>
<evidence type="ECO:0000256" key="7">
    <source>
        <dbReference type="SAM" id="Phobius"/>
    </source>
</evidence>
<keyword evidence="5 7" id="KW-0472">Membrane</keyword>
<dbReference type="InterPro" id="IPR020846">
    <property type="entry name" value="MFS_dom"/>
</dbReference>
<evidence type="ECO:0000256" key="1">
    <source>
        <dbReference type="ARBA" id="ARBA00004127"/>
    </source>
</evidence>
<protein>
    <submittedName>
        <fullName evidence="9">Vacuolar amino acid permease</fullName>
    </submittedName>
</protein>
<dbReference type="Pfam" id="PF07690">
    <property type="entry name" value="MFS_1"/>
    <property type="match status" value="1"/>
</dbReference>
<dbReference type="RefSeq" id="XP_001878038.1">
    <property type="nucleotide sequence ID" value="XM_001878003.1"/>
</dbReference>
<keyword evidence="3 7" id="KW-0812">Transmembrane</keyword>
<feature type="domain" description="Major facilitator superfamily (MFS) profile" evidence="8">
    <location>
        <begin position="1"/>
        <end position="552"/>
    </location>
</feature>
<keyword evidence="4 7" id="KW-1133">Transmembrane helix</keyword>
<feature type="transmembrane region" description="Helical" evidence="7">
    <location>
        <begin position="237"/>
        <end position="256"/>
    </location>
</feature>
<dbReference type="PANTHER" id="PTHR23501:SF191">
    <property type="entry name" value="VACUOLAR BASIC AMINO ACID TRANSPORTER 4"/>
    <property type="match status" value="1"/>
</dbReference>
<dbReference type="GO" id="GO:0012505">
    <property type="term" value="C:endomembrane system"/>
    <property type="evidence" value="ECO:0007669"/>
    <property type="project" value="UniProtKB-SubCell"/>
</dbReference>
<sequence>MTVLSSEREPLLREPSSRSSSTPRKESDFCSSSLQPAGPLDISAPSRRGILAGIWLAQFLSALNLLPAISSDFNKSNEASWVGTSYLLATCTFTPLYGRLSDVMGRRRANELAIFFAAVGILACGLSNSMQMLIISRFVSGLGGGGIFTTSAIITSDMYNMRSRGFIQSIGGMFYGLGMGLGGPLGGLITDWLGWRWAFLIQIPLFAVSFSLTAYNLNYVVSERRRSTLEILKRIDYGGTLALLISVGSMLFFLSMRYNESLPWSDAAVWVSLLASCVAAVLFIIIEVYVAVEPVLPPVFLTKKVPVLVGCSNALVAVCNLSVTYFFPTWFQTVMLSSASTAGNTSIAINPMFCILFMTCTGLHLLPNSFFISTGSFFAGWMMRRTGRYKAMSMTFGCLPFLAAILMTQMREDSSSAHLWLSIIPLGFGNAVVLQTMFIALVSHLPESQLAVGTGFAQLLRGLGQVGGLAASSAVFQSRLESELRARLHAPNSEILIQQIRQSAKLVANLPPDIQRIARDSYATSLKSVFVLAACASFLAYLARVPVRRSIYIADDPFQLSATKFRFLKNA</sequence>
<dbReference type="Proteomes" id="UP000001194">
    <property type="component" value="Unassembled WGS sequence"/>
</dbReference>
<evidence type="ECO:0000256" key="4">
    <source>
        <dbReference type="ARBA" id="ARBA00022989"/>
    </source>
</evidence>
<feature type="transmembrane region" description="Helical" evidence="7">
    <location>
        <begin position="347"/>
        <end position="366"/>
    </location>
</feature>
<dbReference type="OrthoDB" id="3437016at2759"/>
<dbReference type="EMBL" id="DS547096">
    <property type="protein sequence ID" value="EDR10737.1"/>
    <property type="molecule type" value="Genomic_DNA"/>
</dbReference>
<comment type="subcellular location">
    <subcellularLocation>
        <location evidence="1">Endomembrane system</location>
        <topology evidence="1">Multi-pass membrane protein</topology>
    </subcellularLocation>
</comment>
<feature type="transmembrane region" description="Helical" evidence="7">
    <location>
        <begin position="387"/>
        <end position="407"/>
    </location>
</feature>
<dbReference type="KEGG" id="lbc:LACBIDRAFT_315452"/>
<dbReference type="GO" id="GO:0000329">
    <property type="term" value="C:fungal-type vacuole membrane"/>
    <property type="evidence" value="ECO:0007669"/>
    <property type="project" value="TreeGrafter"/>
</dbReference>
<feature type="transmembrane region" description="Helical" evidence="7">
    <location>
        <begin position="112"/>
        <end position="128"/>
    </location>
</feature>
<dbReference type="Gene3D" id="1.20.1250.20">
    <property type="entry name" value="MFS general substrate transporter like domains"/>
    <property type="match status" value="1"/>
</dbReference>
<name>B0D2F4_LACBS</name>
<dbReference type="InParanoid" id="B0D2F4"/>
<accession>B0D2F4</accession>
<organism evidence="10">
    <name type="scientific">Laccaria bicolor (strain S238N-H82 / ATCC MYA-4686)</name>
    <name type="common">Bicoloured deceiver</name>
    <name type="synonym">Laccaria laccata var. bicolor</name>
    <dbReference type="NCBI Taxonomy" id="486041"/>
    <lineage>
        <taxon>Eukaryota</taxon>
        <taxon>Fungi</taxon>
        <taxon>Dikarya</taxon>
        <taxon>Basidiomycota</taxon>
        <taxon>Agaricomycotina</taxon>
        <taxon>Agaricomycetes</taxon>
        <taxon>Agaricomycetidae</taxon>
        <taxon>Agaricales</taxon>
        <taxon>Agaricineae</taxon>
        <taxon>Hydnangiaceae</taxon>
        <taxon>Laccaria</taxon>
    </lineage>
</organism>
<feature type="transmembrane region" description="Helical" evidence="7">
    <location>
        <begin position="81"/>
        <end position="100"/>
    </location>
</feature>
<dbReference type="HOGENOM" id="CLU_000960_22_3_1"/>
<feature type="transmembrane region" description="Helical" evidence="7">
    <location>
        <begin position="304"/>
        <end position="327"/>
    </location>
</feature>
<feature type="transmembrane region" description="Helical" evidence="7">
    <location>
        <begin position="268"/>
        <end position="292"/>
    </location>
</feature>
<proteinExistence type="predicted"/>
<dbReference type="InterPro" id="IPR011701">
    <property type="entry name" value="MFS"/>
</dbReference>
<dbReference type="AlphaFoldDB" id="B0D2F4"/>
<dbReference type="GeneID" id="6074139"/>
<feature type="transmembrane region" description="Helical" evidence="7">
    <location>
        <begin position="195"/>
        <end position="217"/>
    </location>
</feature>